<dbReference type="InterPro" id="IPR017925">
    <property type="entry name" value="DHFR_CS"/>
</dbReference>
<dbReference type="SUPFAM" id="SSF53597">
    <property type="entry name" value="Dihydrofolate reductase-like"/>
    <property type="match status" value="1"/>
</dbReference>
<dbReference type="PANTHER" id="PTHR48069">
    <property type="entry name" value="DIHYDROFOLATE REDUCTASE"/>
    <property type="match status" value="1"/>
</dbReference>
<evidence type="ECO:0000256" key="5">
    <source>
        <dbReference type="ARBA" id="ARBA00022857"/>
    </source>
</evidence>
<dbReference type="GO" id="GO:0046655">
    <property type="term" value="P:folic acid metabolic process"/>
    <property type="evidence" value="ECO:0007669"/>
    <property type="project" value="TreeGrafter"/>
</dbReference>
<gene>
    <name evidence="9" type="ORF">acsn021_21150</name>
</gene>
<keyword evidence="4 7" id="KW-0554">One-carbon metabolism</keyword>
<dbReference type="UniPathway" id="UPA00077">
    <property type="reaction ID" value="UER00158"/>
</dbReference>
<evidence type="ECO:0000256" key="8">
    <source>
        <dbReference type="RuleBase" id="RU004474"/>
    </source>
</evidence>
<dbReference type="GO" id="GO:0006730">
    <property type="term" value="P:one-carbon metabolic process"/>
    <property type="evidence" value="ECO:0007669"/>
    <property type="project" value="UniProtKB-KW"/>
</dbReference>
<dbReference type="InterPro" id="IPR001796">
    <property type="entry name" value="DHFR_dom"/>
</dbReference>
<name>A0A6S6QXU4_9FIRM</name>
<keyword evidence="5 7" id="KW-0521">NADP</keyword>
<dbReference type="Proteomes" id="UP000515561">
    <property type="component" value="Chromosome"/>
</dbReference>
<reference evidence="9 10" key="1">
    <citation type="journal article" date="2016" name="Int. J. Syst. Evol. Microbiol.">
        <title>Descriptions of Anaerotaenia torta gen. nov., sp. nov. and Anaerocolumna cellulosilytica gen. nov., sp. nov. isolated from a methanogenic reactor of cattle waste.</title>
        <authorList>
            <person name="Uek A."/>
            <person name="Ohtaki Y."/>
            <person name="Kaku N."/>
            <person name="Ueki K."/>
        </authorList>
    </citation>
    <scope>NUCLEOTIDE SEQUENCE [LARGE SCALE GENOMIC DNA]</scope>
    <source>
        <strain evidence="9 10">SN021</strain>
    </source>
</reference>
<dbReference type="PIRSF" id="PIRSF000194">
    <property type="entry name" value="DHFR"/>
    <property type="match status" value="1"/>
</dbReference>
<evidence type="ECO:0000256" key="4">
    <source>
        <dbReference type="ARBA" id="ARBA00022563"/>
    </source>
</evidence>
<dbReference type="GO" id="GO:0004146">
    <property type="term" value="F:dihydrofolate reductase activity"/>
    <property type="evidence" value="ECO:0007669"/>
    <property type="project" value="UniProtKB-EC"/>
</dbReference>
<dbReference type="RefSeq" id="WP_184089826.1">
    <property type="nucleotide sequence ID" value="NZ_AP023367.1"/>
</dbReference>
<proteinExistence type="inferred from homology"/>
<dbReference type="GO" id="GO:0046452">
    <property type="term" value="P:dihydrofolate metabolic process"/>
    <property type="evidence" value="ECO:0007669"/>
    <property type="project" value="TreeGrafter"/>
</dbReference>
<comment type="catalytic activity">
    <reaction evidence="7">
        <text>(6S)-5,6,7,8-tetrahydrofolate + NADP(+) = 7,8-dihydrofolate + NADPH + H(+)</text>
        <dbReference type="Rhea" id="RHEA:15009"/>
        <dbReference type="ChEBI" id="CHEBI:15378"/>
        <dbReference type="ChEBI" id="CHEBI:57451"/>
        <dbReference type="ChEBI" id="CHEBI:57453"/>
        <dbReference type="ChEBI" id="CHEBI:57783"/>
        <dbReference type="ChEBI" id="CHEBI:58349"/>
        <dbReference type="EC" id="1.5.1.3"/>
    </reaction>
</comment>
<evidence type="ECO:0000313" key="9">
    <source>
        <dbReference type="EMBL" id="BCJ94546.1"/>
    </source>
</evidence>
<dbReference type="KEGG" id="acel:acsn021_21150"/>
<dbReference type="PROSITE" id="PS51330">
    <property type="entry name" value="DHFR_2"/>
    <property type="match status" value="1"/>
</dbReference>
<dbReference type="AlphaFoldDB" id="A0A6S6QXU4"/>
<dbReference type="EMBL" id="AP023367">
    <property type="protein sequence ID" value="BCJ94546.1"/>
    <property type="molecule type" value="Genomic_DNA"/>
</dbReference>
<comment type="similarity">
    <text evidence="2 7 8">Belongs to the dihydrofolate reductase family.</text>
</comment>
<dbReference type="Gene3D" id="3.40.430.10">
    <property type="entry name" value="Dihydrofolate Reductase, subunit A"/>
    <property type="match status" value="1"/>
</dbReference>
<organism evidence="9 10">
    <name type="scientific">Anaerocolumna cellulosilytica</name>
    <dbReference type="NCBI Taxonomy" id="433286"/>
    <lineage>
        <taxon>Bacteria</taxon>
        <taxon>Bacillati</taxon>
        <taxon>Bacillota</taxon>
        <taxon>Clostridia</taxon>
        <taxon>Lachnospirales</taxon>
        <taxon>Lachnospiraceae</taxon>
        <taxon>Anaerocolumna</taxon>
    </lineage>
</organism>
<dbReference type="EC" id="1.5.1.3" evidence="3 7"/>
<keyword evidence="10" id="KW-1185">Reference proteome</keyword>
<dbReference type="GO" id="GO:0005829">
    <property type="term" value="C:cytosol"/>
    <property type="evidence" value="ECO:0007669"/>
    <property type="project" value="TreeGrafter"/>
</dbReference>
<evidence type="ECO:0000256" key="6">
    <source>
        <dbReference type="ARBA" id="ARBA00023002"/>
    </source>
</evidence>
<evidence type="ECO:0000313" key="10">
    <source>
        <dbReference type="Proteomes" id="UP000515561"/>
    </source>
</evidence>
<dbReference type="PRINTS" id="PR00070">
    <property type="entry name" value="DHFR"/>
</dbReference>
<dbReference type="InterPro" id="IPR024072">
    <property type="entry name" value="DHFR-like_dom_sf"/>
</dbReference>
<evidence type="ECO:0000256" key="2">
    <source>
        <dbReference type="ARBA" id="ARBA00009539"/>
    </source>
</evidence>
<dbReference type="GO" id="GO:0050661">
    <property type="term" value="F:NADP binding"/>
    <property type="evidence" value="ECO:0007669"/>
    <property type="project" value="InterPro"/>
</dbReference>
<sequence>MISAIAAMSKNRVLGMNGKIPWHIKGEQSRFRELTTGKTIIMGRRSYDEIGRPLPDRKTILISSKLNIQDNNCVTVSSLIEALRLTKHEEEVFISGGGQVYEEALPFLDRIYLTVIDKEYDGDIYFPVFDTNIYRKIYEHRIEGEIPYTYYTYEKYRI</sequence>
<dbReference type="InterPro" id="IPR012259">
    <property type="entry name" value="DHFR"/>
</dbReference>
<dbReference type="CDD" id="cd00209">
    <property type="entry name" value="DHFR"/>
    <property type="match status" value="1"/>
</dbReference>
<dbReference type="Pfam" id="PF00186">
    <property type="entry name" value="DHFR_1"/>
    <property type="match status" value="1"/>
</dbReference>
<dbReference type="PANTHER" id="PTHR48069:SF3">
    <property type="entry name" value="DIHYDROFOLATE REDUCTASE"/>
    <property type="match status" value="1"/>
</dbReference>
<accession>A0A6S6QXU4</accession>
<comment type="pathway">
    <text evidence="1 7">Cofactor biosynthesis; tetrahydrofolate biosynthesis; 5,6,7,8-tetrahydrofolate from 7,8-dihydrofolate: step 1/1.</text>
</comment>
<evidence type="ECO:0000256" key="7">
    <source>
        <dbReference type="PIRNR" id="PIRNR000194"/>
    </source>
</evidence>
<evidence type="ECO:0000256" key="3">
    <source>
        <dbReference type="ARBA" id="ARBA00012856"/>
    </source>
</evidence>
<evidence type="ECO:0000256" key="1">
    <source>
        <dbReference type="ARBA" id="ARBA00004903"/>
    </source>
</evidence>
<dbReference type="PROSITE" id="PS00075">
    <property type="entry name" value="DHFR_1"/>
    <property type="match status" value="1"/>
</dbReference>
<dbReference type="GO" id="GO:0046654">
    <property type="term" value="P:tetrahydrofolate biosynthetic process"/>
    <property type="evidence" value="ECO:0007669"/>
    <property type="project" value="UniProtKB-UniPathway"/>
</dbReference>
<comment type="function">
    <text evidence="7">Key enzyme in folate metabolism. Catalyzes an essential reaction for de novo glycine and purine synthesis, and for DNA precursor synthesis.</text>
</comment>
<protein>
    <recommendedName>
        <fullName evidence="3 7">Dihydrofolate reductase</fullName>
        <ecNumber evidence="3 7">1.5.1.3</ecNumber>
    </recommendedName>
</protein>
<keyword evidence="6 7" id="KW-0560">Oxidoreductase</keyword>